<keyword evidence="1" id="KW-0472">Membrane</keyword>
<dbReference type="AlphaFoldDB" id="A0A368S7I7"/>
<dbReference type="EMBL" id="CM003535">
    <property type="protein sequence ID" value="RCV38396.1"/>
    <property type="molecule type" value="Genomic_DNA"/>
</dbReference>
<accession>A0A368S7I7</accession>
<keyword evidence="1" id="KW-0812">Transmembrane</keyword>
<evidence type="ECO:0000313" key="2">
    <source>
        <dbReference type="EMBL" id="RCV38396.1"/>
    </source>
</evidence>
<evidence type="ECO:0000256" key="1">
    <source>
        <dbReference type="SAM" id="Phobius"/>
    </source>
</evidence>
<gene>
    <name evidence="2" type="ORF">SETIT_8G138800v2</name>
</gene>
<proteinExistence type="predicted"/>
<feature type="transmembrane region" description="Helical" evidence="1">
    <location>
        <begin position="46"/>
        <end position="64"/>
    </location>
</feature>
<sequence>MQAGAQDVDGRLPAWCLRMATLSAAGAEGRRRVAVDVVVIAGRGGSALHAALLLLAVPVAAFFQSRHLRAFARVLSSIFWAGNRFWSNTGAALTCLEFDMFAFSAFFVPTKIISPVHPSISLSSSDLCALLCCSMHSIFLDIMIQHQTPKVLQRRCLPSSGFAGSGGPILFLRRRLVLVLLMDLEAPFGPWPGTSTHIFQEDARIEGSRMARIRNLLRTGGGGGSFSCQLICKIGGRRNQNSTLNCNQLKKVFLNCRVFLLIFRINLYKET</sequence>
<protein>
    <submittedName>
        <fullName evidence="2">Uncharacterized protein</fullName>
    </submittedName>
</protein>
<name>A0A368S7I7_SETIT</name>
<organism evidence="2">
    <name type="scientific">Setaria italica</name>
    <name type="common">Foxtail millet</name>
    <name type="synonym">Panicum italicum</name>
    <dbReference type="NCBI Taxonomy" id="4555"/>
    <lineage>
        <taxon>Eukaryota</taxon>
        <taxon>Viridiplantae</taxon>
        <taxon>Streptophyta</taxon>
        <taxon>Embryophyta</taxon>
        <taxon>Tracheophyta</taxon>
        <taxon>Spermatophyta</taxon>
        <taxon>Magnoliopsida</taxon>
        <taxon>Liliopsida</taxon>
        <taxon>Poales</taxon>
        <taxon>Poaceae</taxon>
        <taxon>PACMAD clade</taxon>
        <taxon>Panicoideae</taxon>
        <taxon>Panicodae</taxon>
        <taxon>Paniceae</taxon>
        <taxon>Cenchrinae</taxon>
        <taxon>Setaria</taxon>
    </lineage>
</organism>
<keyword evidence="1" id="KW-1133">Transmembrane helix</keyword>
<reference evidence="2" key="1">
    <citation type="journal article" date="2012" name="Nat. Biotechnol.">
        <title>Reference genome sequence of the model plant Setaria.</title>
        <authorList>
            <person name="Bennetzen J.L."/>
            <person name="Schmutz J."/>
            <person name="Wang H."/>
            <person name="Percifield R."/>
            <person name="Hawkins J."/>
            <person name="Pontaroli A.C."/>
            <person name="Estep M."/>
            <person name="Feng L."/>
            <person name="Vaughn J.N."/>
            <person name="Grimwood J."/>
            <person name="Jenkins J."/>
            <person name="Barry K."/>
            <person name="Lindquist E."/>
            <person name="Hellsten U."/>
            <person name="Deshpande S."/>
            <person name="Wang X."/>
            <person name="Wu X."/>
            <person name="Mitros T."/>
            <person name="Triplett J."/>
            <person name="Yang X."/>
            <person name="Ye C.Y."/>
            <person name="Mauro-Herrera M."/>
            <person name="Wang L."/>
            <person name="Li P."/>
            <person name="Sharma M."/>
            <person name="Sharma R."/>
            <person name="Ronald P.C."/>
            <person name="Panaud O."/>
            <person name="Kellogg E.A."/>
            <person name="Brutnell T.P."/>
            <person name="Doust A.N."/>
            <person name="Tuskan G.A."/>
            <person name="Rokhsar D."/>
            <person name="Devos K.M."/>
        </authorList>
    </citation>
    <scope>NUCLEOTIDE SEQUENCE [LARGE SCALE GENOMIC DNA]</scope>
    <source>
        <strain evidence="2">Yugu1</strain>
    </source>
</reference>
<reference evidence="2" key="2">
    <citation type="submission" date="2015-07" db="EMBL/GenBank/DDBJ databases">
        <authorList>
            <person name="Noorani M."/>
        </authorList>
    </citation>
    <scope>NUCLEOTIDE SEQUENCE</scope>
    <source>
        <strain evidence="2">Yugu1</strain>
    </source>
</reference>